<dbReference type="EMBL" id="PYJM01000002">
    <property type="protein sequence ID" value="PUA45341.1"/>
    <property type="molecule type" value="Genomic_DNA"/>
</dbReference>
<evidence type="ECO:0000313" key="2">
    <source>
        <dbReference type="EMBL" id="PUA45341.1"/>
    </source>
</evidence>
<protein>
    <recommendedName>
        <fullName evidence="1">Antitoxin Xre/MbcA/ParS-like toxin-binding domain-containing protein</fullName>
    </recommendedName>
</protein>
<reference evidence="2 3" key="1">
    <citation type="submission" date="2018-03" db="EMBL/GenBank/DDBJ databases">
        <title>Draft genome sequence of the plant growth promoting rhizobacterium Pseudomonas protegens strain BNJ-SS-45 isolated from wheat (Triticum aestivum) rhizosphere.</title>
        <authorList>
            <person name="Bajpai A."/>
            <person name="Shende K."/>
            <person name="Meena N."/>
            <person name="Upadhyayula S.R."/>
            <person name="Suravajhala P."/>
            <person name="Medicherla K.M."/>
            <person name="Johri B.N."/>
        </authorList>
    </citation>
    <scope>NUCLEOTIDE SEQUENCE [LARGE SCALE GENOMIC DNA]</scope>
    <source>
        <strain evidence="2 3">BNJ-SS-45</strain>
    </source>
</reference>
<comment type="caution">
    <text evidence="2">The sequence shown here is derived from an EMBL/GenBank/DDBJ whole genome shotgun (WGS) entry which is preliminary data.</text>
</comment>
<sequence>MNDLQILALCPSSPLGCWSIVHRCFKGRYEQIVHLATRVFGSRVLAAQWLYKPVIGLRHQIPCSIMVTRSGYQQVVKLLGQIEHGVYA</sequence>
<dbReference type="Pfam" id="PF09722">
    <property type="entry name" value="Xre_MbcA_ParS_C"/>
    <property type="match status" value="1"/>
</dbReference>
<accession>A0A2T6GMF9</accession>
<evidence type="ECO:0000313" key="3">
    <source>
        <dbReference type="Proteomes" id="UP000244178"/>
    </source>
</evidence>
<name>A0A2T6GMF9_9PSED</name>
<dbReference type="InterPro" id="IPR024467">
    <property type="entry name" value="Xre/MbcA/ParS-like_toxin-bd"/>
</dbReference>
<feature type="domain" description="Antitoxin Xre/MbcA/ParS-like toxin-binding" evidence="1">
    <location>
        <begin position="36"/>
        <end position="85"/>
    </location>
</feature>
<dbReference type="AlphaFoldDB" id="A0A2T6GMF9"/>
<dbReference type="Proteomes" id="UP000244178">
    <property type="component" value="Unassembled WGS sequence"/>
</dbReference>
<dbReference type="RefSeq" id="WP_108544297.1">
    <property type="nucleotide sequence ID" value="NZ_PYJM01000002.1"/>
</dbReference>
<proteinExistence type="predicted"/>
<organism evidence="2 3">
    <name type="scientific">Pseudomonas protegens</name>
    <dbReference type="NCBI Taxonomy" id="380021"/>
    <lineage>
        <taxon>Bacteria</taxon>
        <taxon>Pseudomonadati</taxon>
        <taxon>Pseudomonadota</taxon>
        <taxon>Gammaproteobacteria</taxon>
        <taxon>Pseudomonadales</taxon>
        <taxon>Pseudomonadaceae</taxon>
        <taxon>Pseudomonas</taxon>
    </lineage>
</organism>
<evidence type="ECO:0000259" key="1">
    <source>
        <dbReference type="Pfam" id="PF09722"/>
    </source>
</evidence>
<gene>
    <name evidence="2" type="ORF">C5U62_07555</name>
</gene>